<evidence type="ECO:0000313" key="1">
    <source>
        <dbReference type="EMBL" id="MBU5486412.1"/>
    </source>
</evidence>
<dbReference type="Proteomes" id="UP000726170">
    <property type="component" value="Unassembled WGS sequence"/>
</dbReference>
<organism evidence="1 2">
    <name type="scientific">Clostridium mobile</name>
    <dbReference type="NCBI Taxonomy" id="2841512"/>
    <lineage>
        <taxon>Bacteria</taxon>
        <taxon>Bacillati</taxon>
        <taxon>Bacillota</taxon>
        <taxon>Clostridia</taxon>
        <taxon>Eubacteriales</taxon>
        <taxon>Clostridiaceae</taxon>
        <taxon>Clostridium</taxon>
    </lineage>
</organism>
<comment type="caution">
    <text evidence="1">The sequence shown here is derived from an EMBL/GenBank/DDBJ whole genome shotgun (WGS) entry which is preliminary data.</text>
</comment>
<keyword evidence="2" id="KW-1185">Reference proteome</keyword>
<sequence>MKLIKLQFKDKVMKRELLDWYIEINTRQATEVTISELIKIAEEAGVKVQIETKAEMVKWASKCKAIPQTKEFIERMTSEEVESILNKDIMHDMYWKEGRTITQIANQLGAPYQTAYTRFIMYGIPTRPNKGKQSKVSKEEVWELFNQGMTRAQIAECLGVGTTTINRRINQMKSKISA</sequence>
<gene>
    <name evidence="1" type="ORF">KQI86_19105</name>
</gene>
<name>A0ABS6ENS0_9CLOT</name>
<protein>
    <submittedName>
        <fullName evidence="1">Uncharacterized protein</fullName>
    </submittedName>
</protein>
<proteinExistence type="predicted"/>
<accession>A0ABS6ENS0</accession>
<evidence type="ECO:0000313" key="2">
    <source>
        <dbReference type="Proteomes" id="UP000726170"/>
    </source>
</evidence>
<dbReference type="RefSeq" id="WP_216441018.1">
    <property type="nucleotide sequence ID" value="NZ_JAHLQF010000006.1"/>
</dbReference>
<dbReference type="EMBL" id="JAHLQF010000006">
    <property type="protein sequence ID" value="MBU5486412.1"/>
    <property type="molecule type" value="Genomic_DNA"/>
</dbReference>
<reference evidence="1 2" key="1">
    <citation type="submission" date="2021-06" db="EMBL/GenBank/DDBJ databases">
        <authorList>
            <person name="Sun Q."/>
            <person name="Li D."/>
        </authorList>
    </citation>
    <scope>NUCLEOTIDE SEQUENCE [LARGE SCALE GENOMIC DNA]</scope>
    <source>
        <strain evidence="1 2">MSJ-11</strain>
    </source>
</reference>